<dbReference type="Proteomes" id="UP001500064">
    <property type="component" value="Unassembled WGS sequence"/>
</dbReference>
<feature type="region of interest" description="Disordered" evidence="1">
    <location>
        <begin position="1"/>
        <end position="22"/>
    </location>
</feature>
<reference evidence="3" key="1">
    <citation type="journal article" date="2019" name="Int. J. Syst. Evol. Microbiol.">
        <title>The Global Catalogue of Microorganisms (GCM) 10K type strain sequencing project: providing services to taxonomists for standard genome sequencing and annotation.</title>
        <authorList>
            <consortium name="The Broad Institute Genomics Platform"/>
            <consortium name="The Broad Institute Genome Sequencing Center for Infectious Disease"/>
            <person name="Wu L."/>
            <person name="Ma J."/>
        </authorList>
    </citation>
    <scope>NUCLEOTIDE SEQUENCE [LARGE SCALE GENOMIC DNA]</scope>
    <source>
        <strain evidence="3">JCM 13929</strain>
    </source>
</reference>
<gene>
    <name evidence="2" type="ORF">GCM10009733_045770</name>
</gene>
<keyword evidence="3" id="KW-1185">Reference proteome</keyword>
<accession>A0ABP4RDA2</accession>
<organism evidence="2 3">
    <name type="scientific">Nonomuraea maheshkhaliensis</name>
    <dbReference type="NCBI Taxonomy" id="419590"/>
    <lineage>
        <taxon>Bacteria</taxon>
        <taxon>Bacillati</taxon>
        <taxon>Actinomycetota</taxon>
        <taxon>Actinomycetes</taxon>
        <taxon>Streptosporangiales</taxon>
        <taxon>Streptosporangiaceae</taxon>
        <taxon>Nonomuraea</taxon>
    </lineage>
</organism>
<protein>
    <submittedName>
        <fullName evidence="2">Uncharacterized protein</fullName>
    </submittedName>
</protein>
<evidence type="ECO:0000256" key="1">
    <source>
        <dbReference type="SAM" id="MobiDB-lite"/>
    </source>
</evidence>
<name>A0ABP4RDA2_9ACTN</name>
<dbReference type="EMBL" id="BAAAMU010000032">
    <property type="protein sequence ID" value="GAA1643486.1"/>
    <property type="molecule type" value="Genomic_DNA"/>
</dbReference>
<sequence>MLMQLSTPEPWDRPVSPEARQRSKITAARRAIDVALQTRFLWISRERREAIFSCEDLDHLQHLLIRILTVDTVDELFPEPG</sequence>
<evidence type="ECO:0000313" key="2">
    <source>
        <dbReference type="EMBL" id="GAA1643486.1"/>
    </source>
</evidence>
<comment type="caution">
    <text evidence="2">The sequence shown here is derived from an EMBL/GenBank/DDBJ whole genome shotgun (WGS) entry which is preliminary data.</text>
</comment>
<proteinExistence type="predicted"/>
<evidence type="ECO:0000313" key="3">
    <source>
        <dbReference type="Proteomes" id="UP001500064"/>
    </source>
</evidence>